<dbReference type="CDD" id="cd00085">
    <property type="entry name" value="HNHc"/>
    <property type="match status" value="1"/>
</dbReference>
<organism evidence="1 2">
    <name type="scientific">Hymenobacter perfusus</name>
    <dbReference type="NCBI Taxonomy" id="1236770"/>
    <lineage>
        <taxon>Bacteria</taxon>
        <taxon>Pseudomonadati</taxon>
        <taxon>Bacteroidota</taxon>
        <taxon>Cytophagia</taxon>
        <taxon>Cytophagales</taxon>
        <taxon>Hymenobacteraceae</taxon>
        <taxon>Hymenobacter</taxon>
    </lineage>
</organism>
<evidence type="ECO:0008006" key="3">
    <source>
        <dbReference type="Google" id="ProtNLM"/>
    </source>
</evidence>
<dbReference type="EMBL" id="RWIU01000010">
    <property type="protein sequence ID" value="RSK38968.1"/>
    <property type="molecule type" value="Genomic_DNA"/>
</dbReference>
<evidence type="ECO:0000313" key="2">
    <source>
        <dbReference type="Proteomes" id="UP000270291"/>
    </source>
</evidence>
<dbReference type="AlphaFoldDB" id="A0A428JXU9"/>
<keyword evidence="2" id="KW-1185">Reference proteome</keyword>
<comment type="caution">
    <text evidence="1">The sequence shown here is derived from an EMBL/GenBank/DDBJ whole genome shotgun (WGS) entry which is preliminary data.</text>
</comment>
<sequence>MEFIENYGILASIAWNSNNWSADPTAADLKRSKYDFVKENQHTHESINFGHERYPAEADGFYIGYTPMLRRLPDVEKAKNVCAVFFLSSDYQQQNRKCIVGMYGFPELGWFERTAEHPVYETYDAGNVRSHVDDIIYFEQPVVIDNERVVREGLLPKGKLISQQGFNYLDSDNVFNILLLAARQNPNNAKLAQLLKKFPNDLSYVTEVIDTDAFRDFLGSQDADSLESLARLEKKMHQLRAQLKERVSSFIERGAIASRVKALTQYKCLVCEALGMNPVGFAKSDGTPYVETHHVEPVAQRAVGSLGLANLITVCANHHRQLHYGNVRLTQQTATHFSFEIDGRRLEIPKIKL</sequence>
<gene>
    <name evidence="1" type="ORF">EI293_20825</name>
</gene>
<evidence type="ECO:0000313" key="1">
    <source>
        <dbReference type="EMBL" id="RSK38968.1"/>
    </source>
</evidence>
<dbReference type="InterPro" id="IPR003615">
    <property type="entry name" value="HNH_nuc"/>
</dbReference>
<reference evidence="1 2" key="1">
    <citation type="submission" date="2018-12" db="EMBL/GenBank/DDBJ databases">
        <authorList>
            <person name="Feng G."/>
            <person name="Zhu H."/>
        </authorList>
    </citation>
    <scope>NUCLEOTIDE SEQUENCE [LARGE SCALE GENOMIC DNA]</scope>
    <source>
        <strain evidence="1 2">LMG 26000</strain>
    </source>
</reference>
<dbReference type="Proteomes" id="UP000270291">
    <property type="component" value="Unassembled WGS sequence"/>
</dbReference>
<name>A0A428JXU9_9BACT</name>
<accession>A0A428JXU9</accession>
<dbReference type="RefSeq" id="WP_125440488.1">
    <property type="nucleotide sequence ID" value="NZ_RWIU01000010.1"/>
</dbReference>
<dbReference type="OrthoDB" id="67788at2"/>
<protein>
    <recommendedName>
        <fullName evidence="3">HNH domain-containing protein</fullName>
    </recommendedName>
</protein>
<proteinExistence type="predicted"/>